<dbReference type="OrthoDB" id="2732892at2"/>
<protein>
    <submittedName>
        <fullName evidence="1">Uncharacterized protein</fullName>
    </submittedName>
</protein>
<proteinExistence type="predicted"/>
<gene>
    <name evidence="1" type="ORF">SAMN05421503_1445</name>
</gene>
<dbReference type="Proteomes" id="UP000219356">
    <property type="component" value="Unassembled WGS sequence"/>
</dbReference>
<dbReference type="EMBL" id="OBEK01000002">
    <property type="protein sequence ID" value="SNZ09974.1"/>
    <property type="molecule type" value="Genomic_DNA"/>
</dbReference>
<accession>A0A285NKC5</accession>
<sequence>MGAVKRDIHKHEHPFRFLSFSDEEVIEGLIRNRSEFDDFYQLSTSQQFDLEEVANIAITLAEQRLNIHRKELFLKKQQDGEIPLHIKFKPVRLMVNRYDPSLWEKFISASHLAQTNPEISAVYGDLDYYIHQVPLSHKQRKIIGLFEAGLREADIALLYNQKAQAITKNLKTACKKIRDQYVKQWKYSMADENYIKVEWNYSECIYCKKVLPLTEDFFIKDKQKSNGFKSKCKKCATMTQNG</sequence>
<dbReference type="AlphaFoldDB" id="A0A285NKC5"/>
<evidence type="ECO:0000313" key="2">
    <source>
        <dbReference type="Proteomes" id="UP000219356"/>
    </source>
</evidence>
<organism evidence="1 2">
    <name type="scientific">Terribacillus aidingensis</name>
    <dbReference type="NCBI Taxonomy" id="586416"/>
    <lineage>
        <taxon>Bacteria</taxon>
        <taxon>Bacillati</taxon>
        <taxon>Bacillota</taxon>
        <taxon>Bacilli</taxon>
        <taxon>Bacillales</taxon>
        <taxon>Bacillaceae</taxon>
        <taxon>Terribacillus</taxon>
    </lineage>
</organism>
<keyword evidence="2" id="KW-1185">Reference proteome</keyword>
<evidence type="ECO:0000313" key="1">
    <source>
        <dbReference type="EMBL" id="SNZ09974.1"/>
    </source>
</evidence>
<reference evidence="2" key="1">
    <citation type="submission" date="2017-09" db="EMBL/GenBank/DDBJ databases">
        <authorList>
            <person name="Varghese N."/>
            <person name="Submissions S."/>
        </authorList>
    </citation>
    <scope>NUCLEOTIDE SEQUENCE [LARGE SCALE GENOMIC DNA]</scope>
    <source>
        <strain evidence="2">CGMCC 1.8913</strain>
    </source>
</reference>
<name>A0A285NKC5_9BACI</name>
<dbReference type="RefSeq" id="WP_097040709.1">
    <property type="nucleotide sequence ID" value="NZ_OBEK01000002.1"/>
</dbReference>